<protein>
    <submittedName>
        <fullName evidence="3">Uncharacterized protein</fullName>
    </submittedName>
</protein>
<organism evidence="3 4">
    <name type="scientific">Gonium pectorale</name>
    <name type="common">Green alga</name>
    <dbReference type="NCBI Taxonomy" id="33097"/>
    <lineage>
        <taxon>Eukaryota</taxon>
        <taxon>Viridiplantae</taxon>
        <taxon>Chlorophyta</taxon>
        <taxon>core chlorophytes</taxon>
        <taxon>Chlorophyceae</taxon>
        <taxon>CS clade</taxon>
        <taxon>Chlamydomonadales</taxon>
        <taxon>Volvocaceae</taxon>
        <taxon>Gonium</taxon>
    </lineage>
</organism>
<keyword evidence="2" id="KW-0472">Membrane</keyword>
<dbReference type="EMBL" id="LSYV01000002">
    <property type="protein sequence ID" value="KXZ56201.1"/>
    <property type="molecule type" value="Genomic_DNA"/>
</dbReference>
<feature type="region of interest" description="Disordered" evidence="1">
    <location>
        <begin position="81"/>
        <end position="123"/>
    </location>
</feature>
<reference evidence="4" key="1">
    <citation type="journal article" date="2016" name="Nat. Commun.">
        <title>The Gonium pectorale genome demonstrates co-option of cell cycle regulation during the evolution of multicellularity.</title>
        <authorList>
            <person name="Hanschen E.R."/>
            <person name="Marriage T.N."/>
            <person name="Ferris P.J."/>
            <person name="Hamaji T."/>
            <person name="Toyoda A."/>
            <person name="Fujiyama A."/>
            <person name="Neme R."/>
            <person name="Noguchi H."/>
            <person name="Minakuchi Y."/>
            <person name="Suzuki M."/>
            <person name="Kawai-Toyooka H."/>
            <person name="Smith D.R."/>
            <person name="Sparks H."/>
            <person name="Anderson J."/>
            <person name="Bakaric R."/>
            <person name="Luria V."/>
            <person name="Karger A."/>
            <person name="Kirschner M.W."/>
            <person name="Durand P.M."/>
            <person name="Michod R.E."/>
            <person name="Nozaki H."/>
            <person name="Olson B.J."/>
        </authorList>
    </citation>
    <scope>NUCLEOTIDE SEQUENCE [LARGE SCALE GENOMIC DNA]</scope>
    <source>
        <strain evidence="4">NIES-2863</strain>
    </source>
</reference>
<evidence type="ECO:0000256" key="2">
    <source>
        <dbReference type="SAM" id="Phobius"/>
    </source>
</evidence>
<feature type="compositionally biased region" description="Low complexity" evidence="1">
    <location>
        <begin position="97"/>
        <end position="108"/>
    </location>
</feature>
<dbReference type="Proteomes" id="UP000075714">
    <property type="component" value="Unassembled WGS sequence"/>
</dbReference>
<evidence type="ECO:0000313" key="3">
    <source>
        <dbReference type="EMBL" id="KXZ56201.1"/>
    </source>
</evidence>
<feature type="transmembrane region" description="Helical" evidence="2">
    <location>
        <begin position="57"/>
        <end position="75"/>
    </location>
</feature>
<keyword evidence="4" id="KW-1185">Reference proteome</keyword>
<comment type="caution">
    <text evidence="3">The sequence shown here is derived from an EMBL/GenBank/DDBJ whole genome shotgun (WGS) entry which is preliminary data.</text>
</comment>
<name>A0A150H270_GONPE</name>
<dbReference type="AlphaFoldDB" id="A0A150H270"/>
<sequence>MVSTFYQVAGTAADIVALSSGMLLISAIAMPVVPDLIVAVVALVAFTWSIFQTPCSPLPTIAFMGLLCVTAVFGAEASGKKTTPATEAAGTVAAESKTPTKGGTDKTTASNTTPLSSRKKRRG</sequence>
<keyword evidence="2" id="KW-1133">Transmembrane helix</keyword>
<keyword evidence="2" id="KW-0812">Transmembrane</keyword>
<feature type="transmembrane region" description="Helical" evidence="2">
    <location>
        <begin position="32"/>
        <end position="51"/>
    </location>
</feature>
<dbReference type="OrthoDB" id="548397at2759"/>
<gene>
    <name evidence="3" type="ORF">GPECTOR_1g174</name>
</gene>
<proteinExistence type="predicted"/>
<accession>A0A150H270</accession>
<evidence type="ECO:0000313" key="4">
    <source>
        <dbReference type="Proteomes" id="UP000075714"/>
    </source>
</evidence>
<evidence type="ECO:0000256" key="1">
    <source>
        <dbReference type="SAM" id="MobiDB-lite"/>
    </source>
</evidence>